<dbReference type="PROSITE" id="PS00518">
    <property type="entry name" value="ZF_RING_1"/>
    <property type="match status" value="1"/>
</dbReference>
<dbReference type="InterPro" id="IPR013083">
    <property type="entry name" value="Znf_RING/FYVE/PHD"/>
</dbReference>
<keyword evidence="1" id="KW-0479">Metal-binding</keyword>
<sequence length="291" mass="33611">MEVMYCQQMGSSYSETLKVLESDIKYANAMAAAIPKAKDGAQLQMKLVYNQLAPHFLFLLQWMDCSCMCFFPRYFNFFHVLIYKVYTDGRPKISTRGRKATIRDFYAVILPSLQRLQSDFVELGSTGHDDPRLKSIGKKRLADGGFSNFDSRRDEECGICLEPCTKMVLPNCCHEMCINCYRDWSTRSESCPFCRGGIRRVESRDLWVLTCNDDVVDADTVSREDVLHFYLYISGLPKDSPDTLFLMVATQELQVEVELCFNKFRASLKGILEQQYPQPRKIPQFFLRLCT</sequence>
<evidence type="ECO:0000313" key="6">
    <source>
        <dbReference type="EMBL" id="CAI9775336.1"/>
    </source>
</evidence>
<dbReference type="GO" id="GO:0008270">
    <property type="term" value="F:zinc ion binding"/>
    <property type="evidence" value="ECO:0007669"/>
    <property type="project" value="UniProtKB-KW"/>
</dbReference>
<dbReference type="Proteomes" id="UP000834106">
    <property type="component" value="Chromosome 13"/>
</dbReference>
<dbReference type="SUPFAM" id="SSF57850">
    <property type="entry name" value="RING/U-box"/>
    <property type="match status" value="1"/>
</dbReference>
<name>A0AAD1ZT33_9LAMI</name>
<proteinExistence type="predicted"/>
<dbReference type="SMART" id="SM00184">
    <property type="entry name" value="RING"/>
    <property type="match status" value="1"/>
</dbReference>
<protein>
    <recommendedName>
        <fullName evidence="5">RING-type domain-containing protein</fullName>
    </recommendedName>
</protein>
<gene>
    <name evidence="6" type="ORF">FPE_LOCUS22766</name>
</gene>
<feature type="domain" description="RING-type" evidence="5">
    <location>
        <begin position="157"/>
        <end position="195"/>
    </location>
</feature>
<evidence type="ECO:0000256" key="3">
    <source>
        <dbReference type="ARBA" id="ARBA00022833"/>
    </source>
</evidence>
<evidence type="ECO:0000256" key="2">
    <source>
        <dbReference type="ARBA" id="ARBA00022771"/>
    </source>
</evidence>
<dbReference type="PANTHER" id="PTHR15315:SF84">
    <property type="entry name" value="RING-TYPE DOMAIN-CONTAINING PROTEIN"/>
    <property type="match status" value="1"/>
</dbReference>
<dbReference type="PANTHER" id="PTHR15315">
    <property type="entry name" value="RING FINGER PROTEIN 41, 151"/>
    <property type="match status" value="1"/>
</dbReference>
<dbReference type="EMBL" id="OU503048">
    <property type="protein sequence ID" value="CAI9775336.1"/>
    <property type="molecule type" value="Genomic_DNA"/>
</dbReference>
<evidence type="ECO:0000313" key="7">
    <source>
        <dbReference type="Proteomes" id="UP000834106"/>
    </source>
</evidence>
<keyword evidence="2 4" id="KW-0863">Zinc-finger</keyword>
<evidence type="ECO:0000256" key="1">
    <source>
        <dbReference type="ARBA" id="ARBA00022723"/>
    </source>
</evidence>
<dbReference type="AlphaFoldDB" id="A0AAD1ZT33"/>
<dbReference type="InterPro" id="IPR017907">
    <property type="entry name" value="Znf_RING_CS"/>
</dbReference>
<keyword evidence="3" id="KW-0862">Zinc</keyword>
<dbReference type="PROSITE" id="PS50089">
    <property type="entry name" value="ZF_RING_2"/>
    <property type="match status" value="1"/>
</dbReference>
<keyword evidence="7" id="KW-1185">Reference proteome</keyword>
<evidence type="ECO:0000259" key="5">
    <source>
        <dbReference type="PROSITE" id="PS50089"/>
    </source>
</evidence>
<evidence type="ECO:0000256" key="4">
    <source>
        <dbReference type="PROSITE-ProRule" id="PRU00175"/>
    </source>
</evidence>
<dbReference type="GO" id="GO:0016567">
    <property type="term" value="P:protein ubiquitination"/>
    <property type="evidence" value="ECO:0007669"/>
    <property type="project" value="TreeGrafter"/>
</dbReference>
<accession>A0AAD1ZT33</accession>
<dbReference type="InterPro" id="IPR001841">
    <property type="entry name" value="Znf_RING"/>
</dbReference>
<dbReference type="GO" id="GO:0061630">
    <property type="term" value="F:ubiquitin protein ligase activity"/>
    <property type="evidence" value="ECO:0007669"/>
    <property type="project" value="TreeGrafter"/>
</dbReference>
<reference evidence="6" key="1">
    <citation type="submission" date="2023-05" db="EMBL/GenBank/DDBJ databases">
        <authorList>
            <person name="Huff M."/>
        </authorList>
    </citation>
    <scope>NUCLEOTIDE SEQUENCE</scope>
</reference>
<dbReference type="Gene3D" id="3.30.40.10">
    <property type="entry name" value="Zinc/RING finger domain, C3HC4 (zinc finger)"/>
    <property type="match status" value="1"/>
</dbReference>
<organism evidence="6 7">
    <name type="scientific">Fraxinus pennsylvanica</name>
    <dbReference type="NCBI Taxonomy" id="56036"/>
    <lineage>
        <taxon>Eukaryota</taxon>
        <taxon>Viridiplantae</taxon>
        <taxon>Streptophyta</taxon>
        <taxon>Embryophyta</taxon>
        <taxon>Tracheophyta</taxon>
        <taxon>Spermatophyta</taxon>
        <taxon>Magnoliopsida</taxon>
        <taxon>eudicotyledons</taxon>
        <taxon>Gunneridae</taxon>
        <taxon>Pentapetalae</taxon>
        <taxon>asterids</taxon>
        <taxon>lamiids</taxon>
        <taxon>Lamiales</taxon>
        <taxon>Oleaceae</taxon>
        <taxon>Oleeae</taxon>
        <taxon>Fraxinus</taxon>
    </lineage>
</organism>
<dbReference type="Pfam" id="PF13920">
    <property type="entry name" value="zf-C3HC4_3"/>
    <property type="match status" value="1"/>
</dbReference>